<dbReference type="Proteomes" id="UP000695022">
    <property type="component" value="Unplaced"/>
</dbReference>
<proteinExistence type="predicted"/>
<protein>
    <submittedName>
        <fullName evidence="2">Uncharacterized protein LOC106818178</fullName>
    </submittedName>
</protein>
<name>A0ABM1F1R9_PRICU</name>
<dbReference type="GeneID" id="106818178"/>
<gene>
    <name evidence="2" type="primary">LOC106818178</name>
</gene>
<dbReference type="RefSeq" id="XP_014678390.1">
    <property type="nucleotide sequence ID" value="XM_014822904.1"/>
</dbReference>
<sequence>MDGEIYMFAVNGDFDQSIQVYKLGGTSYFLPNMQLSVNYKCVGVSVFTISDVASFITVAVDGDFNDNIFVTGSSDFLKVETKGKPIPSTSCDARNLLEELDVLLLNNGF</sequence>
<evidence type="ECO:0000313" key="2">
    <source>
        <dbReference type="RefSeq" id="XP_014678390.1"/>
    </source>
</evidence>
<accession>A0ABM1F1R9</accession>
<keyword evidence="1" id="KW-1185">Reference proteome</keyword>
<organism evidence="1 2">
    <name type="scientific">Priapulus caudatus</name>
    <name type="common">Priapulid worm</name>
    <dbReference type="NCBI Taxonomy" id="37621"/>
    <lineage>
        <taxon>Eukaryota</taxon>
        <taxon>Metazoa</taxon>
        <taxon>Ecdysozoa</taxon>
        <taxon>Scalidophora</taxon>
        <taxon>Priapulida</taxon>
        <taxon>Priapulimorpha</taxon>
        <taxon>Priapulimorphida</taxon>
        <taxon>Priapulidae</taxon>
        <taxon>Priapulus</taxon>
    </lineage>
</organism>
<evidence type="ECO:0000313" key="1">
    <source>
        <dbReference type="Proteomes" id="UP000695022"/>
    </source>
</evidence>
<reference evidence="2" key="1">
    <citation type="submission" date="2025-08" db="UniProtKB">
        <authorList>
            <consortium name="RefSeq"/>
        </authorList>
    </citation>
    <scope>IDENTIFICATION</scope>
</reference>